<dbReference type="GO" id="GO:0005249">
    <property type="term" value="F:voltage-gated potassium channel activity"/>
    <property type="evidence" value="ECO:0007669"/>
    <property type="project" value="InterPro"/>
</dbReference>
<keyword evidence="3 7" id="KW-0812">Transmembrane</keyword>
<evidence type="ECO:0000256" key="6">
    <source>
        <dbReference type="SAM" id="MobiDB-lite"/>
    </source>
</evidence>
<keyword evidence="9" id="KW-1185">Reference proteome</keyword>
<evidence type="ECO:0000256" key="4">
    <source>
        <dbReference type="ARBA" id="ARBA00022989"/>
    </source>
</evidence>
<comment type="caution">
    <text evidence="8">The sequence shown here is derived from an EMBL/GenBank/DDBJ whole genome shotgun (WGS) entry which is preliminary data.</text>
</comment>
<evidence type="ECO:0000256" key="3">
    <source>
        <dbReference type="ARBA" id="ARBA00022692"/>
    </source>
</evidence>
<dbReference type="Proteomes" id="UP000796761">
    <property type="component" value="Unassembled WGS sequence"/>
</dbReference>
<dbReference type="Pfam" id="PF02060">
    <property type="entry name" value="ISK_Channel"/>
    <property type="match status" value="1"/>
</dbReference>
<comment type="similarity">
    <text evidence="2">Belongs to the potassium channel KCNE family.</text>
</comment>
<dbReference type="InterPro" id="IPR000369">
    <property type="entry name" value="K_chnl_KCNE"/>
</dbReference>
<feature type="region of interest" description="Disordered" evidence="6">
    <location>
        <begin position="1"/>
        <end position="21"/>
    </location>
</feature>
<organism evidence="8 9">
    <name type="scientific">Zosterops borbonicus</name>
    <dbReference type="NCBI Taxonomy" id="364589"/>
    <lineage>
        <taxon>Eukaryota</taxon>
        <taxon>Metazoa</taxon>
        <taxon>Chordata</taxon>
        <taxon>Craniata</taxon>
        <taxon>Vertebrata</taxon>
        <taxon>Euteleostomi</taxon>
        <taxon>Archelosauria</taxon>
        <taxon>Archosauria</taxon>
        <taxon>Dinosauria</taxon>
        <taxon>Saurischia</taxon>
        <taxon>Theropoda</taxon>
        <taxon>Coelurosauria</taxon>
        <taxon>Aves</taxon>
        <taxon>Neognathae</taxon>
        <taxon>Neoaves</taxon>
        <taxon>Telluraves</taxon>
        <taxon>Australaves</taxon>
        <taxon>Passeriformes</taxon>
        <taxon>Sylvioidea</taxon>
        <taxon>Zosteropidae</taxon>
        <taxon>Zosterops</taxon>
    </lineage>
</organism>
<proteinExistence type="inferred from homology"/>
<evidence type="ECO:0000313" key="9">
    <source>
        <dbReference type="Proteomes" id="UP000796761"/>
    </source>
</evidence>
<dbReference type="AlphaFoldDB" id="A0A8K1LDV2"/>
<evidence type="ECO:0000256" key="7">
    <source>
        <dbReference type="SAM" id="Phobius"/>
    </source>
</evidence>
<evidence type="ECO:0000313" key="8">
    <source>
        <dbReference type="EMBL" id="TRZ10173.1"/>
    </source>
</evidence>
<evidence type="ECO:0000256" key="2">
    <source>
        <dbReference type="ARBA" id="ARBA00005688"/>
    </source>
</evidence>
<dbReference type="GO" id="GO:0016020">
    <property type="term" value="C:membrane"/>
    <property type="evidence" value="ECO:0007669"/>
    <property type="project" value="UniProtKB-SubCell"/>
</dbReference>
<protein>
    <submittedName>
        <fullName evidence="8">Uncharacterized protein</fullName>
    </submittedName>
</protein>
<evidence type="ECO:0000256" key="1">
    <source>
        <dbReference type="ARBA" id="ARBA00004167"/>
    </source>
</evidence>
<dbReference type="EMBL" id="SWJQ01000921">
    <property type="protein sequence ID" value="TRZ10173.1"/>
    <property type="molecule type" value="Genomic_DNA"/>
</dbReference>
<keyword evidence="4 7" id="KW-1133">Transmembrane helix</keyword>
<name>A0A8K1LDV2_9PASS</name>
<feature type="compositionally biased region" description="Polar residues" evidence="6">
    <location>
        <begin position="10"/>
        <end position="19"/>
    </location>
</feature>
<reference evidence="8" key="1">
    <citation type="submission" date="2019-04" db="EMBL/GenBank/DDBJ databases">
        <title>Genome assembly of Zosterops borbonicus 15179.</title>
        <authorList>
            <person name="Leroy T."/>
            <person name="Anselmetti Y."/>
            <person name="Tilak M.-K."/>
            <person name="Nabholz B."/>
        </authorList>
    </citation>
    <scope>NUCLEOTIDE SEQUENCE</scope>
    <source>
        <strain evidence="8">HGM_15179</strain>
        <tissue evidence="8">Muscle</tissue>
    </source>
</reference>
<gene>
    <name evidence="8" type="ORF">HGM15179_016932</name>
</gene>
<accession>A0A8K1LDV2</accession>
<keyword evidence="5 7" id="KW-0472">Membrane</keyword>
<evidence type="ECO:0000256" key="5">
    <source>
        <dbReference type="ARBA" id="ARBA00023136"/>
    </source>
</evidence>
<dbReference type="OrthoDB" id="9217805at2759"/>
<sequence>MSRLEETSKIIESNPTPTAQLDPGIECHIQFPFKHIQGWEFLQVWTGKGVGFNDPGDSFPAQGISGGLESMILVAPSQFREFLQVWTDMTSSVEAAMALANHTNSSSALPNLLQTFVEQKKSLRFNNYSNPALELQEEIMASFYILIIVGFFGFLLFVMMLSNIVSSKPENYMDYLYSGKLSPARGQLELPESKDTFVLINSAAFLDLQRQEGKIHPGAAGMATNSVLRDV</sequence>
<comment type="subcellular location">
    <subcellularLocation>
        <location evidence="1">Membrane</location>
        <topology evidence="1">Single-pass membrane protein</topology>
    </subcellularLocation>
</comment>
<feature type="transmembrane region" description="Helical" evidence="7">
    <location>
        <begin position="143"/>
        <end position="165"/>
    </location>
</feature>